<evidence type="ECO:0000313" key="1">
    <source>
        <dbReference type="EMBL" id="GED05815.1"/>
    </source>
</evidence>
<dbReference type="Proteomes" id="UP000316612">
    <property type="component" value="Unassembled WGS sequence"/>
</dbReference>
<sequence>MSAMNQNPEPRRQGKTPRVGTSWVWALPSKGIEWCDCGGGHELTREVVWSIAHELRMQRCLELTYAELMELAMAVWRHEAVCSFFQEALNRAIIDVYGRYDRHYPIGAALDIVGYLSKNWQGCPENDFRA</sequence>
<dbReference type="OrthoDB" id="4949223at2"/>
<dbReference type="EMBL" id="BJNY01000007">
    <property type="protein sequence ID" value="GED05815.1"/>
    <property type="molecule type" value="Genomic_DNA"/>
</dbReference>
<gene>
    <name evidence="1" type="ORF">AUR04nite_13470</name>
</gene>
<comment type="caution">
    <text evidence="1">The sequence shown here is derived from an EMBL/GenBank/DDBJ whole genome shotgun (WGS) entry which is preliminary data.</text>
</comment>
<keyword evidence="2" id="KW-1185">Reference proteome</keyword>
<name>A0A4Y4DQF2_GLUUR</name>
<reference evidence="1 2" key="1">
    <citation type="submission" date="2019-06" db="EMBL/GenBank/DDBJ databases">
        <title>Whole genome shotgun sequence of Glutamicibacter uratoxydans NBRC 15515.</title>
        <authorList>
            <person name="Hosoyama A."/>
            <person name="Uohara A."/>
            <person name="Ohji S."/>
            <person name="Ichikawa N."/>
        </authorList>
    </citation>
    <scope>NUCLEOTIDE SEQUENCE [LARGE SCALE GENOMIC DNA]</scope>
    <source>
        <strain evidence="1 2">NBRC 15515</strain>
    </source>
</reference>
<proteinExistence type="predicted"/>
<dbReference type="AlphaFoldDB" id="A0A4Y4DQF2"/>
<dbReference type="RefSeq" id="WP_141363271.1">
    <property type="nucleotide sequence ID" value="NZ_BAAAJL010000003.1"/>
</dbReference>
<protein>
    <submittedName>
        <fullName evidence="1">Uncharacterized protein</fullName>
    </submittedName>
</protein>
<accession>A0A4Y4DQF2</accession>
<organism evidence="1 2">
    <name type="scientific">Glutamicibacter uratoxydans</name>
    <name type="common">Arthrobacter uratoxydans</name>
    <dbReference type="NCBI Taxonomy" id="43667"/>
    <lineage>
        <taxon>Bacteria</taxon>
        <taxon>Bacillati</taxon>
        <taxon>Actinomycetota</taxon>
        <taxon>Actinomycetes</taxon>
        <taxon>Micrococcales</taxon>
        <taxon>Micrococcaceae</taxon>
        <taxon>Glutamicibacter</taxon>
    </lineage>
</organism>
<evidence type="ECO:0000313" key="2">
    <source>
        <dbReference type="Proteomes" id="UP000316612"/>
    </source>
</evidence>